<dbReference type="KEGG" id="hcz:G9Q37_00415"/>
<organism evidence="2 3">
    <name type="scientific">Hydrogenophaga crocea</name>
    <dbReference type="NCBI Taxonomy" id="2716225"/>
    <lineage>
        <taxon>Bacteria</taxon>
        <taxon>Pseudomonadati</taxon>
        <taxon>Pseudomonadota</taxon>
        <taxon>Betaproteobacteria</taxon>
        <taxon>Burkholderiales</taxon>
        <taxon>Comamonadaceae</taxon>
        <taxon>Hydrogenophaga</taxon>
    </lineage>
</organism>
<dbReference type="GO" id="GO:0016740">
    <property type="term" value="F:transferase activity"/>
    <property type="evidence" value="ECO:0007669"/>
    <property type="project" value="UniProtKB-KW"/>
</dbReference>
<dbReference type="AlphaFoldDB" id="A0A6G8IC77"/>
<evidence type="ECO:0000313" key="2">
    <source>
        <dbReference type="EMBL" id="QIM50701.1"/>
    </source>
</evidence>
<feature type="domain" description="Spore protein YkvP/CgeB glycosyl transferase-like" evidence="1">
    <location>
        <begin position="193"/>
        <end position="337"/>
    </location>
</feature>
<dbReference type="Proteomes" id="UP000503162">
    <property type="component" value="Chromosome"/>
</dbReference>
<dbReference type="RefSeq" id="WP_166222950.1">
    <property type="nucleotide sequence ID" value="NZ_CP049989.1"/>
</dbReference>
<protein>
    <submittedName>
        <fullName evidence="2">Glycosyltransferase</fullName>
    </submittedName>
</protein>
<dbReference type="InterPro" id="IPR055259">
    <property type="entry name" value="YkvP/CgeB_Glyco_trans-like"/>
</dbReference>
<dbReference type="SUPFAM" id="SSF53756">
    <property type="entry name" value="UDP-Glycosyltransferase/glycogen phosphorylase"/>
    <property type="match status" value="1"/>
</dbReference>
<gene>
    <name evidence="2" type="ORF">G9Q37_00415</name>
</gene>
<evidence type="ECO:0000313" key="3">
    <source>
        <dbReference type="Proteomes" id="UP000503162"/>
    </source>
</evidence>
<keyword evidence="3" id="KW-1185">Reference proteome</keyword>
<dbReference type="EMBL" id="CP049989">
    <property type="protein sequence ID" value="QIM50701.1"/>
    <property type="molecule type" value="Genomic_DNA"/>
</dbReference>
<dbReference type="Pfam" id="PF13524">
    <property type="entry name" value="Glyco_trans_1_2"/>
    <property type="match status" value="1"/>
</dbReference>
<accession>A0A6G8IC77</accession>
<sequence length="358" mass="40681">MNPAGCSVLYLGPRSGTCLDRARALRRLGASVEHLDLRELLPASPWVDRWTWHVGGHWFGRRIDSGLQRVLGQRRFDVCHVDGGEWVTPQVVARLRRHARRIVNYNIDDPTGPRDGARFAAYRQAVPDYDLLVVVREENLPELRRLGARRCMRVFRSADEVSHAPRAVSALDRIAWGSDVLFLGSWFPDRGPFLLELIERGVPLTIRGPNWHKAPEWKRLQAHWAGGAIGGDDYARAIQCARVNLGLLSHDNRDRHTTRSLEIPALGGLLCAERTDEHERLYREGEEAVFWRDAKECAEVCAALLADEPRRDRLAQAGQRRYQRDGHHNERVMQRILRAALDEGPATVIEAAMHSEHA</sequence>
<keyword evidence="2" id="KW-0808">Transferase</keyword>
<reference evidence="2 3" key="1">
    <citation type="submission" date="2020-03" db="EMBL/GenBank/DDBJ databases">
        <title>Hydrogenophaga sp. nov. isolated from cyanobacterial mat.</title>
        <authorList>
            <person name="Thorat V."/>
            <person name="Kirdat K."/>
            <person name="Tiwarekar B."/>
            <person name="Costa E.D."/>
            <person name="Yadav A."/>
        </authorList>
    </citation>
    <scope>NUCLEOTIDE SEQUENCE [LARGE SCALE GENOMIC DNA]</scope>
    <source>
        <strain evidence="2 3">BA0156</strain>
    </source>
</reference>
<name>A0A6G8IC77_9BURK</name>
<proteinExistence type="predicted"/>
<evidence type="ECO:0000259" key="1">
    <source>
        <dbReference type="Pfam" id="PF13524"/>
    </source>
</evidence>